<dbReference type="AlphaFoldDB" id="M1LZ94"/>
<dbReference type="OrthoDB" id="9793424at2"/>
<name>M1LZ94_9PROT</name>
<proteinExistence type="predicted"/>
<dbReference type="PATRIC" id="fig|1208921.3.peg.678"/>
<dbReference type="HOGENOM" id="CLU_161438_1_2_4"/>
<dbReference type="KEGG" id="kga:ST1E_0137"/>
<dbReference type="eggNOG" id="COG2921">
    <property type="taxonomic scope" value="Bacteria"/>
</dbReference>
<dbReference type="Pfam" id="PF04359">
    <property type="entry name" value="DUF493"/>
    <property type="match status" value="1"/>
</dbReference>
<organism evidence="1 2">
    <name type="scientific">Candidatus Kinetoplastidibacterium galati TCC219</name>
    <dbReference type="NCBI Taxonomy" id="1208921"/>
    <lineage>
        <taxon>Bacteria</taxon>
        <taxon>Pseudomonadati</taxon>
        <taxon>Pseudomonadota</taxon>
        <taxon>Betaproteobacteria</taxon>
        <taxon>Candidatus Kinetoplastidibacterium</taxon>
    </lineage>
</organism>
<dbReference type="SUPFAM" id="SSF117991">
    <property type="entry name" value="YbeD/HP0495-like"/>
    <property type="match status" value="1"/>
</dbReference>
<dbReference type="Gene3D" id="3.30.70.260">
    <property type="match status" value="1"/>
</dbReference>
<sequence>MNTRINSIYPNYFPIKVIGKNDPGFADDVFSVLDSNENSLEYSYDEPTLSKSGKYISLSLNINILSREHFDKIYKLLYDHPKVSFVL</sequence>
<dbReference type="Proteomes" id="UP000011658">
    <property type="component" value="Chromosome"/>
</dbReference>
<dbReference type="InterPro" id="IPR007454">
    <property type="entry name" value="UPF0250_YbeD-like"/>
</dbReference>
<protein>
    <submittedName>
        <fullName evidence="1">Uncharacterized protein</fullName>
    </submittedName>
</protein>
<reference evidence="1 2" key="1">
    <citation type="journal article" date="2013" name="Genome Biol. Evol.">
        <title>Genome evolution and phylogenomic analysis of candidatus kinetoplastibacterium, the betaproteobacterial endosymbionts of strigomonas and angomonas.</title>
        <authorList>
            <person name="Alves J.M."/>
            <person name="Serrano M.G."/>
            <person name="Maia da Silva F."/>
            <person name="Voegtly L.J."/>
            <person name="Matveyev A.V."/>
            <person name="Teixeira M.M."/>
            <person name="Camargo E.P."/>
            <person name="Buck G.A."/>
        </authorList>
    </citation>
    <scope>NUCLEOTIDE SEQUENCE [LARGE SCALE GENOMIC DNA]</scope>
    <source>
        <strain evidence="1 2">TCC219</strain>
    </source>
</reference>
<keyword evidence="2" id="KW-1185">Reference proteome</keyword>
<evidence type="ECO:0000313" key="1">
    <source>
        <dbReference type="EMBL" id="AGF49386.1"/>
    </source>
</evidence>
<dbReference type="InterPro" id="IPR027471">
    <property type="entry name" value="YbeD-like_sf"/>
</dbReference>
<dbReference type="EMBL" id="CP003806">
    <property type="protein sequence ID" value="AGF49386.1"/>
    <property type="molecule type" value="Genomic_DNA"/>
</dbReference>
<gene>
    <name evidence="1" type="ORF">ST1E_0137</name>
</gene>
<evidence type="ECO:0000313" key="2">
    <source>
        <dbReference type="Proteomes" id="UP000011658"/>
    </source>
</evidence>
<dbReference type="RefSeq" id="WP_015389870.1">
    <property type="nucleotide sequence ID" value="NC_020284.1"/>
</dbReference>
<dbReference type="STRING" id="1208921.ST1E_0137"/>
<accession>M1LZ94</accession>